<evidence type="ECO:0000313" key="5">
    <source>
        <dbReference type="RefSeq" id="XP_015971080.1"/>
    </source>
</evidence>
<dbReference type="PANTHER" id="PTHR12419">
    <property type="entry name" value="OTU DOMAIN CONTAINING PROTEIN"/>
    <property type="match status" value="1"/>
</dbReference>
<keyword evidence="4" id="KW-1185">Reference proteome</keyword>
<sequence>MMNGIQYWGESSSSTSLSSPQDVEDDRMIALVLSEEYAKLDGEVGRRLSSLAPVPHVPRINNFIPNTSDASMDHQRLLQRLQIYGLCEVKVSGDGNCQFRALSDQLFRSPEHHKHVRKDIVKQLKGHRSLYECYVPMKYKKYCKKIAKFAAKICLLTSFRDTCFIEIMPLHQAPKRELWLSFWSEVHYNSLYSIQAAPPPQPPRRKHWLF</sequence>
<dbReference type="InterPro" id="IPR050704">
    <property type="entry name" value="Peptidase_C85-like"/>
</dbReference>
<evidence type="ECO:0000256" key="2">
    <source>
        <dbReference type="SAM" id="MobiDB-lite"/>
    </source>
</evidence>
<dbReference type="OrthoDB" id="415023at2759"/>
<dbReference type="GeneID" id="107494547"/>
<proteinExistence type="inferred from homology"/>
<reference evidence="5" key="2">
    <citation type="submission" date="2025-08" db="UniProtKB">
        <authorList>
            <consortium name="RefSeq"/>
        </authorList>
    </citation>
    <scope>IDENTIFICATION</scope>
    <source>
        <tissue evidence="5">Whole plant</tissue>
    </source>
</reference>
<name>A0A6P4DN36_ARADU</name>
<dbReference type="InterPro" id="IPR038765">
    <property type="entry name" value="Papain-like_cys_pep_sf"/>
</dbReference>
<dbReference type="Pfam" id="PF02338">
    <property type="entry name" value="OTU"/>
    <property type="match status" value="1"/>
</dbReference>
<dbReference type="GO" id="GO:0016579">
    <property type="term" value="P:protein deubiquitination"/>
    <property type="evidence" value="ECO:0007669"/>
    <property type="project" value="TreeGrafter"/>
</dbReference>
<gene>
    <name evidence="5" type="primary">LOC107494547</name>
</gene>
<dbReference type="GO" id="GO:0004843">
    <property type="term" value="F:cysteine-type deubiquitinase activity"/>
    <property type="evidence" value="ECO:0007669"/>
    <property type="project" value="TreeGrafter"/>
</dbReference>
<dbReference type="RefSeq" id="XP_015971080.1">
    <property type="nucleotide sequence ID" value="XM_016115594.3"/>
</dbReference>
<reference evidence="4" key="1">
    <citation type="journal article" date="2016" name="Nat. Genet.">
        <title>The genome sequences of Arachis duranensis and Arachis ipaensis, the diploid ancestors of cultivated peanut.</title>
        <authorList>
            <person name="Bertioli D.J."/>
            <person name="Cannon S.B."/>
            <person name="Froenicke L."/>
            <person name="Huang G."/>
            <person name="Farmer A.D."/>
            <person name="Cannon E.K."/>
            <person name="Liu X."/>
            <person name="Gao D."/>
            <person name="Clevenger J."/>
            <person name="Dash S."/>
            <person name="Ren L."/>
            <person name="Moretzsohn M.C."/>
            <person name="Shirasawa K."/>
            <person name="Huang W."/>
            <person name="Vidigal B."/>
            <person name="Abernathy B."/>
            <person name="Chu Y."/>
            <person name="Niederhuth C.E."/>
            <person name="Umale P."/>
            <person name="Araujo A.C."/>
            <person name="Kozik A."/>
            <person name="Kim K.D."/>
            <person name="Burow M.D."/>
            <person name="Varshney R.K."/>
            <person name="Wang X."/>
            <person name="Zhang X."/>
            <person name="Barkley N."/>
            <person name="Guimaraes P.M."/>
            <person name="Isobe S."/>
            <person name="Guo B."/>
            <person name="Liao B."/>
            <person name="Stalker H.T."/>
            <person name="Schmitz R.J."/>
            <person name="Scheffler B.E."/>
            <person name="Leal-Bertioli S.C."/>
            <person name="Xun X."/>
            <person name="Jackson S.A."/>
            <person name="Michelmore R."/>
            <person name="Ozias-Akins P."/>
        </authorList>
    </citation>
    <scope>NUCLEOTIDE SEQUENCE [LARGE SCALE GENOMIC DNA]</scope>
    <source>
        <strain evidence="4">cv. V14167</strain>
    </source>
</reference>
<feature type="domain" description="OTU" evidence="3">
    <location>
        <begin position="86"/>
        <end position="194"/>
    </location>
</feature>
<evidence type="ECO:0000256" key="1">
    <source>
        <dbReference type="ARBA" id="ARBA00010407"/>
    </source>
</evidence>
<organism evidence="4 5">
    <name type="scientific">Arachis duranensis</name>
    <name type="common">Wild peanut</name>
    <dbReference type="NCBI Taxonomy" id="130453"/>
    <lineage>
        <taxon>Eukaryota</taxon>
        <taxon>Viridiplantae</taxon>
        <taxon>Streptophyta</taxon>
        <taxon>Embryophyta</taxon>
        <taxon>Tracheophyta</taxon>
        <taxon>Spermatophyta</taxon>
        <taxon>Magnoliopsida</taxon>
        <taxon>eudicotyledons</taxon>
        <taxon>Gunneridae</taxon>
        <taxon>Pentapetalae</taxon>
        <taxon>rosids</taxon>
        <taxon>fabids</taxon>
        <taxon>Fabales</taxon>
        <taxon>Fabaceae</taxon>
        <taxon>Papilionoideae</taxon>
        <taxon>50 kb inversion clade</taxon>
        <taxon>dalbergioids sensu lato</taxon>
        <taxon>Dalbergieae</taxon>
        <taxon>Pterocarpus clade</taxon>
        <taxon>Arachis</taxon>
    </lineage>
</organism>
<evidence type="ECO:0000313" key="4">
    <source>
        <dbReference type="Proteomes" id="UP000515211"/>
    </source>
</evidence>
<dbReference type="KEGG" id="adu:107494547"/>
<dbReference type="AlphaFoldDB" id="A0A6P4DN36"/>
<dbReference type="SUPFAM" id="SSF54001">
    <property type="entry name" value="Cysteine proteinases"/>
    <property type="match status" value="1"/>
</dbReference>
<dbReference type="Gene3D" id="3.90.70.80">
    <property type="match status" value="1"/>
</dbReference>
<dbReference type="Proteomes" id="UP000515211">
    <property type="component" value="Chromosome 6"/>
</dbReference>
<accession>A0A6P4DN36</accession>
<dbReference type="InterPro" id="IPR003323">
    <property type="entry name" value="OTU_dom"/>
</dbReference>
<protein>
    <submittedName>
        <fullName evidence="5">OVARIAN TUMOR DOMAIN-containing deubiquitinating enzyme 12</fullName>
    </submittedName>
</protein>
<evidence type="ECO:0000259" key="3">
    <source>
        <dbReference type="PROSITE" id="PS50802"/>
    </source>
</evidence>
<feature type="region of interest" description="Disordered" evidence="2">
    <location>
        <begin position="1"/>
        <end position="21"/>
    </location>
</feature>
<dbReference type="PROSITE" id="PS50802">
    <property type="entry name" value="OTU"/>
    <property type="match status" value="1"/>
</dbReference>
<dbReference type="PANTHER" id="PTHR12419:SF3">
    <property type="entry name" value="OVARIAN TUMOR DOMAIN-CONTAINING DEUBIQUITINATING ENZYME 12"/>
    <property type="match status" value="1"/>
</dbReference>
<comment type="similarity">
    <text evidence="1">Belongs to the peptidase C85 family.</text>
</comment>
<dbReference type="CDD" id="cd22751">
    <property type="entry name" value="OTU_plant_OTU9-like"/>
    <property type="match status" value="1"/>
</dbReference>